<comment type="function">
    <text evidence="4">Peptide chain release factor 2 directs the termination of translation in response to the peptide chain termination codons UGA and UAA.</text>
</comment>
<evidence type="ECO:0000256" key="1">
    <source>
        <dbReference type="ARBA" id="ARBA00010835"/>
    </source>
</evidence>
<protein>
    <recommendedName>
        <fullName evidence="4 5">Peptide chain release factor 2</fullName>
        <shortName evidence="4">RF-2</shortName>
    </recommendedName>
</protein>
<dbReference type="PANTHER" id="PTHR43116:SF3">
    <property type="entry name" value="CLASS I PEPTIDE CHAIN RELEASE FACTOR"/>
    <property type="match status" value="1"/>
</dbReference>
<organism evidence="7 8">
    <name type="scientific">Rubricella aquisinus</name>
    <dbReference type="NCBI Taxonomy" id="2028108"/>
    <lineage>
        <taxon>Bacteria</taxon>
        <taxon>Pseudomonadati</taxon>
        <taxon>Pseudomonadota</taxon>
        <taxon>Alphaproteobacteria</taxon>
        <taxon>Rhodobacterales</taxon>
        <taxon>Paracoccaceae</taxon>
        <taxon>Rubricella</taxon>
    </lineage>
</organism>
<dbReference type="Gene3D" id="3.30.160.20">
    <property type="match status" value="1"/>
</dbReference>
<dbReference type="SUPFAM" id="SSF75620">
    <property type="entry name" value="Release factor"/>
    <property type="match status" value="1"/>
</dbReference>
<comment type="PTM">
    <text evidence="4">Methylated by PrmC. Methylation increases the termination efficiency of RF2.</text>
</comment>
<dbReference type="InterPro" id="IPR045853">
    <property type="entry name" value="Pep_chain_release_fac_I_sf"/>
</dbReference>
<evidence type="ECO:0000313" key="8">
    <source>
        <dbReference type="Proteomes" id="UP000553766"/>
    </source>
</evidence>
<dbReference type="AlphaFoldDB" id="A0A840WYL2"/>
<evidence type="ECO:0000256" key="3">
    <source>
        <dbReference type="ARBA" id="ARBA00022917"/>
    </source>
</evidence>
<dbReference type="PANTHER" id="PTHR43116">
    <property type="entry name" value="PEPTIDE CHAIN RELEASE FACTOR 2"/>
    <property type="match status" value="1"/>
</dbReference>
<evidence type="ECO:0000256" key="4">
    <source>
        <dbReference type="HAMAP-Rule" id="MF_00094"/>
    </source>
</evidence>
<keyword evidence="3 4" id="KW-0648">Protein biosynthesis</keyword>
<sequence>MRAEIQTLSDQIKKSIALLKQRSGWDTAGHRLEELNAMTEDPELWNDAARAQKLMRDRQTLVDSMDTIKGLEQGLSDGLELIELGEMEEDDEVVKEAEASIRALAELAAKKELEALLDGEADGNDTFLEINSGAGGTESCDWASMLARMYVRWAEKRGFKVELQSESAGEEAGIKSATYKISGENAYGWLKSESGVHRLVRISPYDSAARRHTSFSSVWVYPVVDDNIEIEVNPADIRIDTYRSSGAGGQHVNTTDSAVRITHIPTNIVVTSSEKSQHQNRDIAMKALKSRLYQMELDKRNEAINEAHEAKGDAGWGNQIRSYVLQPYQMVKDLRTGHETSDSQGVLDGDLDPFMAATLALQVSGKSRAEAQAED</sequence>
<dbReference type="InterPro" id="IPR005139">
    <property type="entry name" value="PCRF"/>
</dbReference>
<keyword evidence="2 4" id="KW-0488">Methylation</keyword>
<evidence type="ECO:0000259" key="6">
    <source>
        <dbReference type="PROSITE" id="PS00745"/>
    </source>
</evidence>
<dbReference type="Pfam" id="PF00472">
    <property type="entry name" value="RF-1"/>
    <property type="match status" value="1"/>
</dbReference>
<dbReference type="GO" id="GO:0005737">
    <property type="term" value="C:cytoplasm"/>
    <property type="evidence" value="ECO:0007669"/>
    <property type="project" value="UniProtKB-SubCell"/>
</dbReference>
<comment type="similarity">
    <text evidence="1 4">Belongs to the prokaryotic/mitochondrial release factor family.</text>
</comment>
<dbReference type="InterPro" id="IPR000352">
    <property type="entry name" value="Pep_chain_release_fac_I"/>
</dbReference>
<evidence type="ECO:0000256" key="5">
    <source>
        <dbReference type="NCBIfam" id="TIGR00020"/>
    </source>
</evidence>
<keyword evidence="4" id="KW-0963">Cytoplasm</keyword>
<comment type="caution">
    <text evidence="7">The sequence shown here is derived from an EMBL/GenBank/DDBJ whole genome shotgun (WGS) entry which is preliminary data.</text>
</comment>
<dbReference type="Proteomes" id="UP000553766">
    <property type="component" value="Unassembled WGS sequence"/>
</dbReference>
<reference evidence="7 8" key="1">
    <citation type="submission" date="2020-08" db="EMBL/GenBank/DDBJ databases">
        <title>Genomic Encyclopedia of Type Strains, Phase IV (KMG-IV): sequencing the most valuable type-strain genomes for metagenomic binning, comparative biology and taxonomic classification.</title>
        <authorList>
            <person name="Goeker M."/>
        </authorList>
    </citation>
    <scope>NUCLEOTIDE SEQUENCE [LARGE SCALE GENOMIC DNA]</scope>
    <source>
        <strain evidence="7 8">DSM 103377</strain>
    </source>
</reference>
<dbReference type="SMART" id="SM00937">
    <property type="entry name" value="PCRF"/>
    <property type="match status" value="1"/>
</dbReference>
<dbReference type="Pfam" id="PF03462">
    <property type="entry name" value="PCRF"/>
    <property type="match status" value="1"/>
</dbReference>
<accession>A0A840WYL2</accession>
<dbReference type="Gene3D" id="3.30.70.1660">
    <property type="match status" value="1"/>
</dbReference>
<dbReference type="FunFam" id="3.30.160.20:FF:000010">
    <property type="entry name" value="Peptide chain release factor 2"/>
    <property type="match status" value="1"/>
</dbReference>
<comment type="subcellular location">
    <subcellularLocation>
        <location evidence="4">Cytoplasm</location>
    </subcellularLocation>
</comment>
<feature type="domain" description="Prokaryotic-type class I peptide chain release factors" evidence="6">
    <location>
        <begin position="243"/>
        <end position="259"/>
    </location>
</feature>
<dbReference type="EMBL" id="JACIJS010000002">
    <property type="protein sequence ID" value="MBB5514765.1"/>
    <property type="molecule type" value="Genomic_DNA"/>
</dbReference>
<proteinExistence type="inferred from homology"/>
<dbReference type="InterPro" id="IPR004374">
    <property type="entry name" value="PrfB"/>
</dbReference>
<dbReference type="GO" id="GO:0016149">
    <property type="term" value="F:translation release factor activity, codon specific"/>
    <property type="evidence" value="ECO:0007669"/>
    <property type="project" value="UniProtKB-UniRule"/>
</dbReference>
<name>A0A840WYL2_9RHOB</name>
<dbReference type="HAMAP" id="MF_00094">
    <property type="entry name" value="Rel_fac_2"/>
    <property type="match status" value="1"/>
</dbReference>
<dbReference type="Gene3D" id="1.20.58.410">
    <property type="entry name" value="Release factor"/>
    <property type="match status" value="1"/>
</dbReference>
<evidence type="ECO:0000313" key="7">
    <source>
        <dbReference type="EMBL" id="MBB5514765.1"/>
    </source>
</evidence>
<dbReference type="RefSeq" id="WP_184008708.1">
    <property type="nucleotide sequence ID" value="NZ_JACIJS010000002.1"/>
</dbReference>
<evidence type="ECO:0000256" key="2">
    <source>
        <dbReference type="ARBA" id="ARBA00022481"/>
    </source>
</evidence>
<keyword evidence="8" id="KW-1185">Reference proteome</keyword>
<feature type="modified residue" description="N5-methylglutamine" evidence="4">
    <location>
        <position position="250"/>
    </location>
</feature>
<gene>
    <name evidence="4" type="primary">prfB</name>
    <name evidence="7" type="ORF">FHS89_000771</name>
</gene>
<dbReference type="NCBIfam" id="TIGR00020">
    <property type="entry name" value="prfB"/>
    <property type="match status" value="1"/>
</dbReference>
<dbReference type="PROSITE" id="PS00745">
    <property type="entry name" value="RF_PROK_I"/>
    <property type="match status" value="1"/>
</dbReference>